<gene>
    <name evidence="5" type="ORF">Q9L58_002230</name>
</gene>
<feature type="repeat" description="ANK" evidence="3">
    <location>
        <begin position="109"/>
        <end position="141"/>
    </location>
</feature>
<organism evidence="5 6">
    <name type="scientific">Discina gigas</name>
    <dbReference type="NCBI Taxonomy" id="1032678"/>
    <lineage>
        <taxon>Eukaryota</taxon>
        <taxon>Fungi</taxon>
        <taxon>Dikarya</taxon>
        <taxon>Ascomycota</taxon>
        <taxon>Pezizomycotina</taxon>
        <taxon>Pezizomycetes</taxon>
        <taxon>Pezizales</taxon>
        <taxon>Discinaceae</taxon>
        <taxon>Discina</taxon>
    </lineage>
</organism>
<dbReference type="EMBL" id="JBBBZM010000018">
    <property type="protein sequence ID" value="KAL0638802.1"/>
    <property type="molecule type" value="Genomic_DNA"/>
</dbReference>
<keyword evidence="6" id="KW-1185">Reference proteome</keyword>
<keyword evidence="2 3" id="KW-0040">ANK repeat</keyword>
<protein>
    <recommendedName>
        <fullName evidence="4">F-box domain-containing protein</fullName>
    </recommendedName>
</protein>
<evidence type="ECO:0000313" key="5">
    <source>
        <dbReference type="EMBL" id="KAL0638802.1"/>
    </source>
</evidence>
<feature type="repeat" description="ANK" evidence="3">
    <location>
        <begin position="142"/>
        <end position="174"/>
    </location>
</feature>
<evidence type="ECO:0000256" key="3">
    <source>
        <dbReference type="PROSITE-ProRule" id="PRU00023"/>
    </source>
</evidence>
<evidence type="ECO:0000256" key="2">
    <source>
        <dbReference type="ARBA" id="ARBA00023043"/>
    </source>
</evidence>
<evidence type="ECO:0000256" key="1">
    <source>
        <dbReference type="ARBA" id="ARBA00022737"/>
    </source>
</evidence>
<dbReference type="PROSITE" id="PS50088">
    <property type="entry name" value="ANK_REPEAT"/>
    <property type="match status" value="2"/>
</dbReference>
<feature type="domain" description="F-box" evidence="4">
    <location>
        <begin position="1"/>
        <end position="44"/>
    </location>
</feature>
<dbReference type="InterPro" id="IPR036770">
    <property type="entry name" value="Ankyrin_rpt-contain_sf"/>
</dbReference>
<dbReference type="PROSITE" id="PS50297">
    <property type="entry name" value="ANK_REP_REGION"/>
    <property type="match status" value="2"/>
</dbReference>
<dbReference type="InterPro" id="IPR002110">
    <property type="entry name" value="Ankyrin_rpt"/>
</dbReference>
<dbReference type="PRINTS" id="PR01415">
    <property type="entry name" value="ANKYRIN"/>
</dbReference>
<dbReference type="PANTHER" id="PTHR24203">
    <property type="entry name" value="ANKYRIN REPEAT FAMILY PROTEIN"/>
    <property type="match status" value="1"/>
</dbReference>
<reference evidence="5 6" key="1">
    <citation type="submission" date="2024-02" db="EMBL/GenBank/DDBJ databases">
        <title>Discinaceae phylogenomics.</title>
        <authorList>
            <person name="Dirks A.C."/>
            <person name="James T.Y."/>
        </authorList>
    </citation>
    <scope>NUCLEOTIDE SEQUENCE [LARGE SCALE GENOMIC DNA]</scope>
    <source>
        <strain evidence="5 6">ACD0624</strain>
    </source>
</reference>
<sequence length="203" mass="21965">MSLLDLPSNVLLKISAYLSPSSLRSLHAANQRLCTLLTPILHSLAIQPSFAPIALHYAASHHNEALVRHILSAPTNLHIHGTPLHGEPLIPLLLDPTHTPRLIITDRCLYATPLHWAARHGSTTVTRTLLAHGVGVNAAARNGGTALGWAAYNGSPEIIRMLLDAGADHTLKDHAGLRPLHYALAKGRKEAIEMLKEASRKKI</sequence>
<dbReference type="InterPro" id="IPR001810">
    <property type="entry name" value="F-box_dom"/>
</dbReference>
<dbReference type="PROSITE" id="PS50181">
    <property type="entry name" value="FBOX"/>
    <property type="match status" value="1"/>
</dbReference>
<comment type="caution">
    <text evidence="5">The sequence shown here is derived from an EMBL/GenBank/DDBJ whole genome shotgun (WGS) entry which is preliminary data.</text>
</comment>
<keyword evidence="1" id="KW-0677">Repeat</keyword>
<dbReference type="Gene3D" id="1.25.40.20">
    <property type="entry name" value="Ankyrin repeat-containing domain"/>
    <property type="match status" value="1"/>
</dbReference>
<name>A0ABR3GSV9_9PEZI</name>
<dbReference type="SUPFAM" id="SSF48403">
    <property type="entry name" value="Ankyrin repeat"/>
    <property type="match status" value="1"/>
</dbReference>
<dbReference type="PANTHER" id="PTHR24203:SF45">
    <property type="entry name" value="ANKYRIN REPEAT DOMAIN 6"/>
    <property type="match status" value="1"/>
</dbReference>
<proteinExistence type="predicted"/>
<evidence type="ECO:0000259" key="4">
    <source>
        <dbReference type="PROSITE" id="PS50181"/>
    </source>
</evidence>
<accession>A0ABR3GSV9</accession>
<evidence type="ECO:0000313" key="6">
    <source>
        <dbReference type="Proteomes" id="UP001447188"/>
    </source>
</evidence>
<dbReference type="Pfam" id="PF12796">
    <property type="entry name" value="Ank_2"/>
    <property type="match status" value="1"/>
</dbReference>
<dbReference type="SMART" id="SM00248">
    <property type="entry name" value="ANK"/>
    <property type="match status" value="4"/>
</dbReference>
<dbReference type="Proteomes" id="UP001447188">
    <property type="component" value="Unassembled WGS sequence"/>
</dbReference>